<keyword evidence="15" id="KW-1185">Reference proteome</keyword>
<keyword evidence="7" id="KW-0406">Ion transport</keyword>
<dbReference type="InterPro" id="IPR012910">
    <property type="entry name" value="Plug_dom"/>
</dbReference>
<keyword evidence="6" id="KW-0408">Iron</keyword>
<dbReference type="EMBL" id="JAEVLS010000004">
    <property type="protein sequence ID" value="MBM0106700.1"/>
    <property type="molecule type" value="Genomic_DNA"/>
</dbReference>
<keyword evidence="8 12" id="KW-0798">TonB box</keyword>
<dbReference type="Gene3D" id="3.55.50.30">
    <property type="match status" value="1"/>
</dbReference>
<keyword evidence="3 11" id="KW-1134">Transmembrane beta strand</keyword>
<comment type="caution">
    <text evidence="14">The sequence shown here is derived from an EMBL/GenBank/DDBJ whole genome shotgun (WGS) entry which is preliminary data.</text>
</comment>
<evidence type="ECO:0000256" key="5">
    <source>
        <dbReference type="ARBA" id="ARBA00022692"/>
    </source>
</evidence>
<evidence type="ECO:0000256" key="2">
    <source>
        <dbReference type="ARBA" id="ARBA00022448"/>
    </source>
</evidence>
<protein>
    <submittedName>
        <fullName evidence="14">TonB-dependent receptor</fullName>
    </submittedName>
</protein>
<keyword evidence="4" id="KW-0410">Iron transport</keyword>
<evidence type="ECO:0000256" key="10">
    <source>
        <dbReference type="ARBA" id="ARBA00023237"/>
    </source>
</evidence>
<keyword evidence="5 11" id="KW-0812">Transmembrane</keyword>
<dbReference type="InterPro" id="IPR039426">
    <property type="entry name" value="TonB-dep_rcpt-like"/>
</dbReference>
<dbReference type="SUPFAM" id="SSF56935">
    <property type="entry name" value="Porins"/>
    <property type="match status" value="1"/>
</dbReference>
<dbReference type="SMART" id="SM00965">
    <property type="entry name" value="STN"/>
    <property type="match status" value="1"/>
</dbReference>
<comment type="subcellular location">
    <subcellularLocation>
        <location evidence="1 11">Cell outer membrane</location>
        <topology evidence="1 11">Multi-pass membrane protein</topology>
    </subcellularLocation>
</comment>
<evidence type="ECO:0000256" key="8">
    <source>
        <dbReference type="ARBA" id="ARBA00023077"/>
    </source>
</evidence>
<keyword evidence="10 11" id="KW-0998">Cell outer membrane</keyword>
<dbReference type="InterPro" id="IPR000531">
    <property type="entry name" value="Beta-barrel_TonB"/>
</dbReference>
<evidence type="ECO:0000256" key="9">
    <source>
        <dbReference type="ARBA" id="ARBA00023136"/>
    </source>
</evidence>
<dbReference type="PANTHER" id="PTHR32552:SF81">
    <property type="entry name" value="TONB-DEPENDENT OUTER MEMBRANE RECEPTOR"/>
    <property type="match status" value="1"/>
</dbReference>
<sequence>MSMTAHAADLGAALVKLGRESGREILFSADAVRGQKTSAIPENVSVEEALNALLSGTGLHWRVGDAGTIVIEREHSVELEEIVITAQRRDERGQDVPIAVTGFGPNAIESYRLERLRDISRLTPGLLVSSFNQSSPTIAIRGASNTFTQIGVNKPVAVVVDDVFIPRNSAADFELFGLDSIQVLRGPQGTLFGRNVTGGAIVLDTGKPDYLTNDAKVRLTSGDYSTHAVEALGDAALGDRAALRLAGAFRERDGYGRDRLTGREQDDQDSLNLRAQVRVQLADSLEMLLGADYGDDQNGGRTLSSIGAGDDGDRRTSELGIEQNFERTQRGGSARLNWQVGGGQLTSITAVRESETAEIYSNVGASYLFLSGTQSQLVSDDADDVRALTQEVRYASPITDFGSVVAGLYYLDEDASRLLQTRAFAAGTGALVTDQAADQSVDSRSVAGFIDGTIKLPAELQLTLGVRYTEDRKTAALTRTDRIRAANSFTLSGLEQSWNEWTPRAVLSWSPVKPLHAYVSYSKGYTAGGFNTDATSVAALSRPFDPETVANYEIGVKTDWWQDRLRINASAFHMKYDDKQELFFDNVTRILNIYNAASATSDGFEIESRLQAAKWLTLNASYGLLDTEYDEFIIPGGAVYTGNPLSSSPEDKVAFSAIVAVPLGQWGEIGGMAMYSSTSSYFTGASADPGLRVPAYDLVNVTIGLTPKDGRWSLAAFVRNLMDEEYLLTPSTQTVRAEYLGEPRTMGVSLTWNF</sequence>
<name>A0ABS1X0D8_9GAMM</name>
<proteinExistence type="inferred from homology"/>
<evidence type="ECO:0000259" key="13">
    <source>
        <dbReference type="SMART" id="SM00965"/>
    </source>
</evidence>
<keyword evidence="9 11" id="KW-0472">Membrane</keyword>
<evidence type="ECO:0000313" key="14">
    <source>
        <dbReference type="EMBL" id="MBM0106700.1"/>
    </source>
</evidence>
<evidence type="ECO:0000256" key="3">
    <source>
        <dbReference type="ARBA" id="ARBA00022452"/>
    </source>
</evidence>
<feature type="domain" description="Secretin/TonB short N-terminal" evidence="13">
    <location>
        <begin position="23"/>
        <end position="74"/>
    </location>
</feature>
<dbReference type="Pfam" id="PF07660">
    <property type="entry name" value="STN"/>
    <property type="match status" value="1"/>
</dbReference>
<keyword evidence="2 11" id="KW-0813">Transport</keyword>
<organism evidence="14 15">
    <name type="scientific">Steroidobacter gossypii</name>
    <dbReference type="NCBI Taxonomy" id="2805490"/>
    <lineage>
        <taxon>Bacteria</taxon>
        <taxon>Pseudomonadati</taxon>
        <taxon>Pseudomonadota</taxon>
        <taxon>Gammaproteobacteria</taxon>
        <taxon>Steroidobacterales</taxon>
        <taxon>Steroidobacteraceae</taxon>
        <taxon>Steroidobacter</taxon>
    </lineage>
</organism>
<comment type="similarity">
    <text evidence="11 12">Belongs to the TonB-dependent receptor family.</text>
</comment>
<evidence type="ECO:0000256" key="12">
    <source>
        <dbReference type="RuleBase" id="RU003357"/>
    </source>
</evidence>
<accession>A0ABS1X0D8</accession>
<dbReference type="PANTHER" id="PTHR32552">
    <property type="entry name" value="FERRICHROME IRON RECEPTOR-RELATED"/>
    <property type="match status" value="1"/>
</dbReference>
<dbReference type="PROSITE" id="PS52016">
    <property type="entry name" value="TONB_DEPENDENT_REC_3"/>
    <property type="match status" value="1"/>
</dbReference>
<dbReference type="InterPro" id="IPR036942">
    <property type="entry name" value="Beta-barrel_TonB_sf"/>
</dbReference>
<dbReference type="Gene3D" id="2.40.170.20">
    <property type="entry name" value="TonB-dependent receptor, beta-barrel domain"/>
    <property type="match status" value="1"/>
</dbReference>
<evidence type="ECO:0000313" key="15">
    <source>
        <dbReference type="Proteomes" id="UP000661077"/>
    </source>
</evidence>
<reference evidence="14 15" key="1">
    <citation type="journal article" date="2021" name="Int. J. Syst. Evol. Microbiol.">
        <title>Steroidobacter gossypii sp. nov., isolated from soil of cotton cropping field.</title>
        <authorList>
            <person name="Huang R."/>
            <person name="Yang S."/>
            <person name="Zhen C."/>
            <person name="Liu W."/>
        </authorList>
    </citation>
    <scope>NUCLEOTIDE SEQUENCE [LARGE SCALE GENOMIC DNA]</scope>
    <source>
        <strain evidence="14 15">S1-65</strain>
    </source>
</reference>
<gene>
    <name evidence="14" type="ORF">JM946_18365</name>
</gene>
<evidence type="ECO:0000256" key="1">
    <source>
        <dbReference type="ARBA" id="ARBA00004571"/>
    </source>
</evidence>
<evidence type="ECO:0000256" key="6">
    <source>
        <dbReference type="ARBA" id="ARBA00023004"/>
    </source>
</evidence>
<evidence type="ECO:0000256" key="11">
    <source>
        <dbReference type="PROSITE-ProRule" id="PRU01360"/>
    </source>
</evidence>
<dbReference type="InterPro" id="IPR011662">
    <property type="entry name" value="Secretin/TonB_short_N"/>
</dbReference>
<dbReference type="Pfam" id="PF00593">
    <property type="entry name" value="TonB_dep_Rec_b-barrel"/>
    <property type="match status" value="1"/>
</dbReference>
<evidence type="ECO:0000256" key="4">
    <source>
        <dbReference type="ARBA" id="ARBA00022496"/>
    </source>
</evidence>
<keyword evidence="14" id="KW-0675">Receptor</keyword>
<dbReference type="Proteomes" id="UP000661077">
    <property type="component" value="Unassembled WGS sequence"/>
</dbReference>
<evidence type="ECO:0000256" key="7">
    <source>
        <dbReference type="ARBA" id="ARBA00023065"/>
    </source>
</evidence>
<dbReference type="Pfam" id="PF07715">
    <property type="entry name" value="Plug"/>
    <property type="match status" value="1"/>
</dbReference>